<keyword evidence="2" id="KW-0812">Transmembrane</keyword>
<dbReference type="RefSeq" id="WP_073190217.1">
    <property type="nucleotide sequence ID" value="NZ_FQZG01000078.1"/>
</dbReference>
<sequence>MSSDRGPDSYEPNYLTPDYPTTQEPAAGQSHPDGSGPVSGPDFASIYDIPEVAPGPSVYDEGYVAPTPAPVVDQGQNRPLPTRPEQQPQEQAGGYNNYGYPYAGAPGYQQVQPYPYQPMQPEHPSSGAIFGLGIASIFVWVTAPIAWYMGSKARKDIAKGAPYRFPGLATAGWVIGIVYSVMMIVFIALISFLVIASTTVS</sequence>
<dbReference type="Proteomes" id="UP000184512">
    <property type="component" value="Unassembled WGS sequence"/>
</dbReference>
<accession>A0A1M6M0A7</accession>
<evidence type="ECO:0000256" key="2">
    <source>
        <dbReference type="SAM" id="Phobius"/>
    </source>
</evidence>
<evidence type="ECO:0008006" key="5">
    <source>
        <dbReference type="Google" id="ProtNLM"/>
    </source>
</evidence>
<evidence type="ECO:0000313" key="3">
    <source>
        <dbReference type="EMBL" id="SHJ76959.1"/>
    </source>
</evidence>
<dbReference type="OrthoDB" id="3731965at2"/>
<protein>
    <recommendedName>
        <fullName evidence="5">DUF4190 domain-containing protein</fullName>
    </recommendedName>
</protein>
<proteinExistence type="predicted"/>
<feature type="transmembrane region" description="Helical" evidence="2">
    <location>
        <begin position="171"/>
        <end position="196"/>
    </location>
</feature>
<keyword evidence="2" id="KW-1133">Transmembrane helix</keyword>
<feature type="region of interest" description="Disordered" evidence="1">
    <location>
        <begin position="1"/>
        <end position="96"/>
    </location>
</feature>
<evidence type="ECO:0000256" key="1">
    <source>
        <dbReference type="SAM" id="MobiDB-lite"/>
    </source>
</evidence>
<reference evidence="3 4" key="1">
    <citation type="submission" date="2016-11" db="EMBL/GenBank/DDBJ databases">
        <authorList>
            <person name="Jaros S."/>
            <person name="Januszkiewicz K."/>
            <person name="Wedrychowicz H."/>
        </authorList>
    </citation>
    <scope>NUCLEOTIDE SEQUENCE [LARGE SCALE GENOMIC DNA]</scope>
    <source>
        <strain evidence="3 4">DSM 12906</strain>
    </source>
</reference>
<keyword evidence="2" id="KW-0472">Membrane</keyword>
<dbReference type="EMBL" id="FQZG01000078">
    <property type="protein sequence ID" value="SHJ76959.1"/>
    <property type="molecule type" value="Genomic_DNA"/>
</dbReference>
<dbReference type="AlphaFoldDB" id="A0A1M6M0A7"/>
<feature type="compositionally biased region" description="Polar residues" evidence="1">
    <location>
        <begin position="74"/>
        <end position="90"/>
    </location>
</feature>
<gene>
    <name evidence="3" type="ORF">SAMN02745244_03215</name>
</gene>
<dbReference type="STRING" id="1123357.SAMN02745244_03215"/>
<evidence type="ECO:0000313" key="4">
    <source>
        <dbReference type="Proteomes" id="UP000184512"/>
    </source>
</evidence>
<keyword evidence="4" id="KW-1185">Reference proteome</keyword>
<organism evidence="3 4">
    <name type="scientific">Tessaracoccus bendigoensis DSM 12906</name>
    <dbReference type="NCBI Taxonomy" id="1123357"/>
    <lineage>
        <taxon>Bacteria</taxon>
        <taxon>Bacillati</taxon>
        <taxon>Actinomycetota</taxon>
        <taxon>Actinomycetes</taxon>
        <taxon>Propionibacteriales</taxon>
        <taxon>Propionibacteriaceae</taxon>
        <taxon>Tessaracoccus</taxon>
    </lineage>
</organism>
<name>A0A1M6M0A7_9ACTN</name>
<feature type="transmembrane region" description="Helical" evidence="2">
    <location>
        <begin position="128"/>
        <end position="150"/>
    </location>
</feature>